<dbReference type="GO" id="GO:0000977">
    <property type="term" value="F:RNA polymerase II transcription regulatory region sequence-specific DNA binding"/>
    <property type="evidence" value="ECO:0007669"/>
    <property type="project" value="TreeGrafter"/>
</dbReference>
<dbReference type="SUPFAM" id="SSF46689">
    <property type="entry name" value="Homeodomain-like"/>
    <property type="match status" value="1"/>
</dbReference>
<evidence type="ECO:0000256" key="7">
    <source>
        <dbReference type="SAM" id="MobiDB-lite"/>
    </source>
</evidence>
<protein>
    <recommendedName>
        <fullName evidence="8">Homeobox domain-containing protein</fullName>
    </recommendedName>
</protein>
<feature type="compositionally biased region" description="Basic and acidic residues" evidence="7">
    <location>
        <begin position="299"/>
        <end position="310"/>
    </location>
</feature>
<dbReference type="InterPro" id="IPR057939">
    <property type="entry name" value="TRF2_HOY1_PH"/>
</dbReference>
<dbReference type="PROSITE" id="PS50071">
    <property type="entry name" value="HOMEOBOX_2"/>
    <property type="match status" value="1"/>
</dbReference>
<feature type="region of interest" description="Disordered" evidence="7">
    <location>
        <begin position="129"/>
        <end position="233"/>
    </location>
</feature>
<name>A0A061HAF3_9BASI</name>
<dbReference type="Pfam" id="PF00046">
    <property type="entry name" value="Homeodomain"/>
    <property type="match status" value="1"/>
</dbReference>
<dbReference type="PANTHER" id="PTHR46123:SF4">
    <property type="entry name" value="MIX-TYPE HOMEOBOX GENE 1-RELATED"/>
    <property type="match status" value="1"/>
</dbReference>
<evidence type="ECO:0000256" key="4">
    <source>
        <dbReference type="ARBA" id="ARBA00023242"/>
    </source>
</evidence>
<feature type="region of interest" description="Disordered" evidence="7">
    <location>
        <begin position="581"/>
        <end position="602"/>
    </location>
</feature>
<evidence type="ECO:0000256" key="5">
    <source>
        <dbReference type="PROSITE-ProRule" id="PRU00108"/>
    </source>
</evidence>
<dbReference type="RefSeq" id="XP_007878512.1">
    <property type="nucleotide sequence ID" value="XM_007880321.1"/>
</dbReference>
<feature type="compositionally biased region" description="Acidic residues" evidence="7">
    <location>
        <begin position="197"/>
        <end position="207"/>
    </location>
</feature>
<dbReference type="AlphaFoldDB" id="A0A061HAF3"/>
<evidence type="ECO:0000313" key="10">
    <source>
        <dbReference type="Proteomes" id="UP000053664"/>
    </source>
</evidence>
<accession>A0A061HAF3</accession>
<feature type="region of interest" description="Disordered" evidence="7">
    <location>
        <begin position="281"/>
        <end position="338"/>
    </location>
</feature>
<evidence type="ECO:0000256" key="1">
    <source>
        <dbReference type="ARBA" id="ARBA00004123"/>
    </source>
</evidence>
<dbReference type="Proteomes" id="UP000053664">
    <property type="component" value="Unassembled WGS sequence"/>
</dbReference>
<gene>
    <name evidence="9" type="ORF">PFL1_02807</name>
</gene>
<feature type="compositionally biased region" description="Polar residues" evidence="7">
    <location>
        <begin position="158"/>
        <end position="186"/>
    </location>
</feature>
<proteinExistence type="predicted"/>
<evidence type="ECO:0000313" key="9">
    <source>
        <dbReference type="EMBL" id="EPQ29588.1"/>
    </source>
</evidence>
<dbReference type="InterPro" id="IPR001356">
    <property type="entry name" value="HD"/>
</dbReference>
<comment type="subcellular location">
    <subcellularLocation>
        <location evidence="1 5 6">Nucleus</location>
    </subcellularLocation>
</comment>
<sequence>MRTRSWARTSSPRFTLNPAADLHRAMSESSSLSSSLTPETATLAPHDGLASTLDAATPRTLLDRPATTDRPISGHDAPFSRNKFGDHEQGRHSAWTWQSQAVSTSVRASASPDAMQPPALKRRNLDVYLSNDPTEHGGDGPSGSFHLGDSDGNRDASRSTSVAATSIAGTLSPRGRSQLTHPSEASSSHDKGKAKDGDEDEYEESSSESEPGRRKTSAAFRPRGRKKRNKCSPEQLESLEAFFAKNRNPTGKVREELSKRLRMPERSVQVWFQNRRAKVKTLERRGMDPASYTPPSRRKQADVRSDEAPKESTASTEAKTKTTSKTPTTTASRSATRVIEKQPVQTSVTALPTTALCIGSWRRIAPLVCFFSRRLQMLSWYLNSDAVGFKLEMSWTSIKSCVFDGPTQPTLAERQEGIRQPLGHFLVELTAPPTFFMEVFRSVDPGAGGENKARKTSWRQCADFTEGQQATKHRVHLLSGPYDELRRAVVEFTKSNQALEKLVRFRDAERFESSGDAAATVDESADPLSSALQHIGADLRTADVSAFDSYEGGTSSALQTTPSRGIAADWAAAQATDWQDHQLPPISNEGRPAWSLQHQGSPLDTLPAITEQAGAYTGYPNPGSSSLSTSEGYHALHEAHARHLPSPHQGFGHGAANALQLDTSAATSTSTQAEASQLAYAGATVEQHHVSAVGFPAPAPAWAPLQVAPDRQPQPAAGMRWTPQLEPQAQEQPVSFPAYSSQANGHGYPDRHHLYQHHQPQQHQHQQHQQHIEAPQHNFDSPEAAHRRYRSTLQDYRSSELDHQTDPARYSLAAARHFQDTASDSAPLYPPNTSSSATTTAYAGETWRREGPASAQYDQANDGRFAYERPSTGGDEAQMHRPQFLSSLQR</sequence>
<feature type="compositionally biased region" description="Basic and acidic residues" evidence="7">
    <location>
        <begin position="148"/>
        <end position="157"/>
    </location>
</feature>
<dbReference type="OrthoDB" id="6159439at2759"/>
<dbReference type="InterPro" id="IPR017970">
    <property type="entry name" value="Homeobox_CS"/>
</dbReference>
<dbReference type="KEGG" id="pfp:PFL1_02807"/>
<feature type="compositionally biased region" description="Polar residues" evidence="7">
    <location>
        <begin position="726"/>
        <end position="744"/>
    </location>
</feature>
<keyword evidence="3 5" id="KW-0371">Homeobox</keyword>
<evidence type="ECO:0000256" key="3">
    <source>
        <dbReference type="ARBA" id="ARBA00023155"/>
    </source>
</evidence>
<feature type="compositionally biased region" description="Low complexity" evidence="7">
    <location>
        <begin position="311"/>
        <end position="337"/>
    </location>
</feature>
<dbReference type="GeneID" id="19316921"/>
<dbReference type="GO" id="GO:0000981">
    <property type="term" value="F:DNA-binding transcription factor activity, RNA polymerase II-specific"/>
    <property type="evidence" value="ECO:0007669"/>
    <property type="project" value="InterPro"/>
</dbReference>
<evidence type="ECO:0000256" key="6">
    <source>
        <dbReference type="RuleBase" id="RU000682"/>
    </source>
</evidence>
<dbReference type="SMART" id="SM00389">
    <property type="entry name" value="HOX"/>
    <property type="match status" value="1"/>
</dbReference>
<dbReference type="HOGENOM" id="CLU_324421_0_0_1"/>
<feature type="region of interest" description="Disordered" evidence="7">
    <location>
        <begin position="25"/>
        <end position="99"/>
    </location>
</feature>
<feature type="region of interest" description="Disordered" evidence="7">
    <location>
        <begin position="1"/>
        <end position="20"/>
    </location>
</feature>
<organism evidence="9 10">
    <name type="scientific">Pseudozyma flocculosa PF-1</name>
    <dbReference type="NCBI Taxonomy" id="1277687"/>
    <lineage>
        <taxon>Eukaryota</taxon>
        <taxon>Fungi</taxon>
        <taxon>Dikarya</taxon>
        <taxon>Basidiomycota</taxon>
        <taxon>Ustilaginomycotina</taxon>
        <taxon>Ustilaginomycetes</taxon>
        <taxon>Ustilaginales</taxon>
        <taxon>Ustilaginaceae</taxon>
        <taxon>Pseudozyma</taxon>
    </lineage>
</organism>
<dbReference type="GO" id="GO:0005634">
    <property type="term" value="C:nucleus"/>
    <property type="evidence" value="ECO:0007669"/>
    <property type="project" value="UniProtKB-SubCell"/>
</dbReference>
<dbReference type="EMBL" id="KE361630">
    <property type="protein sequence ID" value="EPQ29588.1"/>
    <property type="molecule type" value="Genomic_DNA"/>
</dbReference>
<keyword evidence="4 5" id="KW-0539">Nucleus</keyword>
<dbReference type="eggNOG" id="KOG2251">
    <property type="taxonomic scope" value="Eukaryota"/>
</dbReference>
<dbReference type="PANTHER" id="PTHR46123">
    <property type="entry name" value="MIX-TYPE HOMEOBOX GENE 1-RELATED"/>
    <property type="match status" value="1"/>
</dbReference>
<feature type="DNA-binding region" description="Homeobox" evidence="5">
    <location>
        <begin position="224"/>
        <end position="283"/>
    </location>
</feature>
<dbReference type="InterPro" id="IPR051306">
    <property type="entry name" value="Homeobox_regulator"/>
</dbReference>
<feature type="domain" description="Homeobox" evidence="8">
    <location>
        <begin position="222"/>
        <end position="282"/>
    </location>
</feature>
<evidence type="ECO:0000256" key="2">
    <source>
        <dbReference type="ARBA" id="ARBA00023125"/>
    </source>
</evidence>
<evidence type="ECO:0000259" key="8">
    <source>
        <dbReference type="PROSITE" id="PS50071"/>
    </source>
</evidence>
<keyword evidence="2 5" id="KW-0238">DNA-binding</keyword>
<feature type="region of interest" description="Disordered" evidence="7">
    <location>
        <begin position="726"/>
        <end position="748"/>
    </location>
</feature>
<feature type="compositionally biased region" description="Polar residues" evidence="7">
    <location>
        <begin position="1"/>
        <end position="14"/>
    </location>
</feature>
<feature type="compositionally biased region" description="Low complexity" evidence="7">
    <location>
        <begin position="27"/>
        <end position="44"/>
    </location>
</feature>
<feature type="region of interest" description="Disordered" evidence="7">
    <location>
        <begin position="822"/>
        <end position="890"/>
    </location>
</feature>
<dbReference type="InterPro" id="IPR009057">
    <property type="entry name" value="Homeodomain-like_sf"/>
</dbReference>
<feature type="compositionally biased region" description="Basic and acidic residues" evidence="7">
    <location>
        <begin position="187"/>
        <end position="196"/>
    </location>
</feature>
<dbReference type="PROSITE" id="PS00027">
    <property type="entry name" value="HOMEOBOX_1"/>
    <property type="match status" value="1"/>
</dbReference>
<dbReference type="Gene3D" id="1.10.10.60">
    <property type="entry name" value="Homeodomain-like"/>
    <property type="match status" value="1"/>
</dbReference>
<feature type="compositionally biased region" description="Low complexity" evidence="7">
    <location>
        <begin position="833"/>
        <end position="843"/>
    </location>
</feature>
<dbReference type="CDD" id="cd00086">
    <property type="entry name" value="homeodomain"/>
    <property type="match status" value="1"/>
</dbReference>
<dbReference type="Pfam" id="PF24818">
    <property type="entry name" value="PH_TRF2_HOY1"/>
    <property type="match status" value="1"/>
</dbReference>
<reference evidence="9 10" key="1">
    <citation type="journal article" date="2013" name="Plant Cell">
        <title>The transition from a phytopathogenic smut ancestor to an anamorphic biocontrol agent deciphered by comparative whole-genome analysis.</title>
        <authorList>
            <person name="Lefebvre F."/>
            <person name="Joly D.L."/>
            <person name="Labbe C."/>
            <person name="Teichmann B."/>
            <person name="Linning R."/>
            <person name="Belzile F."/>
            <person name="Bakkeren G."/>
            <person name="Belanger R.R."/>
        </authorList>
    </citation>
    <scope>NUCLEOTIDE SEQUENCE [LARGE SCALE GENOMIC DNA]</scope>
    <source>
        <strain evidence="9 10">PF-1</strain>
    </source>
</reference>